<organism evidence="1 2">
    <name type="scientific">Pluteus cervinus</name>
    <dbReference type="NCBI Taxonomy" id="181527"/>
    <lineage>
        <taxon>Eukaryota</taxon>
        <taxon>Fungi</taxon>
        <taxon>Dikarya</taxon>
        <taxon>Basidiomycota</taxon>
        <taxon>Agaricomycotina</taxon>
        <taxon>Agaricomycetes</taxon>
        <taxon>Agaricomycetidae</taxon>
        <taxon>Agaricales</taxon>
        <taxon>Pluteineae</taxon>
        <taxon>Pluteaceae</taxon>
        <taxon>Pluteus</taxon>
    </lineage>
</organism>
<keyword evidence="2" id="KW-1185">Reference proteome</keyword>
<name>A0ACD3ANI2_9AGAR</name>
<gene>
    <name evidence="1" type="ORF">BDN72DRAFT_843290</name>
</gene>
<accession>A0ACD3ANI2</accession>
<evidence type="ECO:0000313" key="1">
    <source>
        <dbReference type="EMBL" id="TFK67266.1"/>
    </source>
</evidence>
<evidence type="ECO:0000313" key="2">
    <source>
        <dbReference type="Proteomes" id="UP000308600"/>
    </source>
</evidence>
<sequence>MSSRARILPEAADQHTDLALCDKNHYSPVQILPPELLQEIFAFSASPFPDPAPILAQKPLCTRFNTTSLYVSHVCSQWRSLSFSTSEMWSWMIISSPDESCLRLVEYYLHRAGRIQGLNLSLSEFNRVGTRTTWVPRATEESKWTLAIFNLWIPEVHRWKSICFNISTGPRSKLLNLSPSSLSGITSASLQLYWLEPTALQFWDNLHTSPVLKEVIWPRGFNLIPSSAPLAQLTSVHLLHEFISWTEFFKLLSSCPRLRWVRAMVIPITPAEAVSMTMTVAHCLETLLLPLTPSEVGSGILLDFIEAPNLRELQMDASQSDSAVLGRFLCRSKCQLRKLSLKTQFYGSYSEADLIDNLIHAAPHLTSLEMCELSYNGLSSLTLSAFSPQLVKGAISILLPSIVRLSLFRVGPTLDGALGNMLLSRAEHDTLPWLFEASFMHGNEIQTRDKEIISQLQERGLHARLSSG</sequence>
<proteinExistence type="predicted"/>
<dbReference type="EMBL" id="ML208380">
    <property type="protein sequence ID" value="TFK67266.1"/>
    <property type="molecule type" value="Genomic_DNA"/>
</dbReference>
<dbReference type="Proteomes" id="UP000308600">
    <property type="component" value="Unassembled WGS sequence"/>
</dbReference>
<protein>
    <submittedName>
        <fullName evidence="1">Uncharacterized protein</fullName>
    </submittedName>
</protein>
<reference evidence="1 2" key="1">
    <citation type="journal article" date="2019" name="Nat. Ecol. Evol.">
        <title>Megaphylogeny resolves global patterns of mushroom evolution.</title>
        <authorList>
            <person name="Varga T."/>
            <person name="Krizsan K."/>
            <person name="Foldi C."/>
            <person name="Dima B."/>
            <person name="Sanchez-Garcia M."/>
            <person name="Sanchez-Ramirez S."/>
            <person name="Szollosi G.J."/>
            <person name="Szarkandi J.G."/>
            <person name="Papp V."/>
            <person name="Albert L."/>
            <person name="Andreopoulos W."/>
            <person name="Angelini C."/>
            <person name="Antonin V."/>
            <person name="Barry K.W."/>
            <person name="Bougher N.L."/>
            <person name="Buchanan P."/>
            <person name="Buyck B."/>
            <person name="Bense V."/>
            <person name="Catcheside P."/>
            <person name="Chovatia M."/>
            <person name="Cooper J."/>
            <person name="Damon W."/>
            <person name="Desjardin D."/>
            <person name="Finy P."/>
            <person name="Geml J."/>
            <person name="Haridas S."/>
            <person name="Hughes K."/>
            <person name="Justo A."/>
            <person name="Karasinski D."/>
            <person name="Kautmanova I."/>
            <person name="Kiss B."/>
            <person name="Kocsube S."/>
            <person name="Kotiranta H."/>
            <person name="LaButti K.M."/>
            <person name="Lechner B.E."/>
            <person name="Liimatainen K."/>
            <person name="Lipzen A."/>
            <person name="Lukacs Z."/>
            <person name="Mihaltcheva S."/>
            <person name="Morgado L.N."/>
            <person name="Niskanen T."/>
            <person name="Noordeloos M.E."/>
            <person name="Ohm R.A."/>
            <person name="Ortiz-Santana B."/>
            <person name="Ovrebo C."/>
            <person name="Racz N."/>
            <person name="Riley R."/>
            <person name="Savchenko A."/>
            <person name="Shiryaev A."/>
            <person name="Soop K."/>
            <person name="Spirin V."/>
            <person name="Szebenyi C."/>
            <person name="Tomsovsky M."/>
            <person name="Tulloss R.E."/>
            <person name="Uehling J."/>
            <person name="Grigoriev I.V."/>
            <person name="Vagvolgyi C."/>
            <person name="Papp T."/>
            <person name="Martin F.M."/>
            <person name="Miettinen O."/>
            <person name="Hibbett D.S."/>
            <person name="Nagy L.G."/>
        </authorList>
    </citation>
    <scope>NUCLEOTIDE SEQUENCE [LARGE SCALE GENOMIC DNA]</scope>
    <source>
        <strain evidence="1 2">NL-1719</strain>
    </source>
</reference>